<dbReference type="Proteomes" id="UP000295198">
    <property type="component" value="Unassembled WGS sequence"/>
</dbReference>
<evidence type="ECO:0000313" key="4">
    <source>
        <dbReference type="Proteomes" id="UP000295198"/>
    </source>
</evidence>
<comment type="caution">
    <text evidence="3">The sequence shown here is derived from an EMBL/GenBank/DDBJ whole genome shotgun (WGS) entry which is preliminary data.</text>
</comment>
<feature type="compositionally biased region" description="Polar residues" evidence="1">
    <location>
        <begin position="183"/>
        <end position="197"/>
    </location>
</feature>
<keyword evidence="2" id="KW-1133">Transmembrane helix</keyword>
<feature type="transmembrane region" description="Helical" evidence="2">
    <location>
        <begin position="154"/>
        <end position="174"/>
    </location>
</feature>
<feature type="region of interest" description="Disordered" evidence="1">
    <location>
        <begin position="178"/>
        <end position="197"/>
    </location>
</feature>
<evidence type="ECO:0000256" key="2">
    <source>
        <dbReference type="SAM" id="Phobius"/>
    </source>
</evidence>
<dbReference type="RefSeq" id="WP_134718363.1">
    <property type="nucleotide sequence ID" value="NZ_SDKM01000020.1"/>
</dbReference>
<dbReference type="AlphaFoldDB" id="A0A4Q4ZC58"/>
<dbReference type="EMBL" id="SDKM01000020">
    <property type="protein sequence ID" value="RYP84901.1"/>
    <property type="molecule type" value="Genomic_DNA"/>
</dbReference>
<name>A0A4Q4ZC58_9ACTN</name>
<gene>
    <name evidence="3" type="ORF">EKO23_14095</name>
</gene>
<evidence type="ECO:0000256" key="1">
    <source>
        <dbReference type="SAM" id="MobiDB-lite"/>
    </source>
</evidence>
<reference evidence="3 4" key="1">
    <citation type="submission" date="2019-01" db="EMBL/GenBank/DDBJ databases">
        <title>Nocardioides guangzhouensis sp. nov., an actinobacterium isolated from soil.</title>
        <authorList>
            <person name="Fu Y."/>
            <person name="Cai Y."/>
            <person name="Lin Z."/>
            <person name="Chen P."/>
        </authorList>
    </citation>
    <scope>NUCLEOTIDE SEQUENCE [LARGE SCALE GENOMIC DNA]</scope>
    <source>
        <strain evidence="3 4">130</strain>
    </source>
</reference>
<accession>A0A4Q4ZC58</accession>
<keyword evidence="2" id="KW-0812">Transmembrane</keyword>
<proteinExistence type="predicted"/>
<sequence>MLFLAAFLLARNKPRLAVVIGLTVAANGLLMALPLAIGRQLFVNHLAGTVFGPASRIFYDTLLSYLERSQRVMFFLGATLVVMGWFAGRNASGTAVRTTSAEGLEAVGAALASTPVVATTGKWGAANIRWLRLAAARLGVIVLLWGNDISQSRFFWSLTVVLVLLACLQVLIGAGRSTDPTDRSTPAPSEQGVADNT</sequence>
<protein>
    <submittedName>
        <fullName evidence="3">Uncharacterized protein</fullName>
    </submittedName>
</protein>
<feature type="transmembrane region" description="Helical" evidence="2">
    <location>
        <begin position="71"/>
        <end position="88"/>
    </location>
</feature>
<dbReference type="OrthoDB" id="4350291at2"/>
<organism evidence="3 4">
    <name type="scientific">Nocardioides guangzhouensis</name>
    <dbReference type="NCBI Taxonomy" id="2497878"/>
    <lineage>
        <taxon>Bacteria</taxon>
        <taxon>Bacillati</taxon>
        <taxon>Actinomycetota</taxon>
        <taxon>Actinomycetes</taxon>
        <taxon>Propionibacteriales</taxon>
        <taxon>Nocardioidaceae</taxon>
        <taxon>Nocardioides</taxon>
    </lineage>
</organism>
<evidence type="ECO:0000313" key="3">
    <source>
        <dbReference type="EMBL" id="RYP84901.1"/>
    </source>
</evidence>
<keyword evidence="2" id="KW-0472">Membrane</keyword>
<keyword evidence="4" id="KW-1185">Reference proteome</keyword>